<keyword evidence="3" id="KW-0812">Transmembrane</keyword>
<evidence type="ECO:0000256" key="1">
    <source>
        <dbReference type="ARBA" id="ARBA00004196"/>
    </source>
</evidence>
<dbReference type="Pfam" id="PF00578">
    <property type="entry name" value="AhpC-TSA"/>
    <property type="match status" value="1"/>
</dbReference>
<keyword evidence="3" id="KW-0735">Signal-anchor</keyword>
<proteinExistence type="predicted"/>
<dbReference type="NCBIfam" id="NF002854">
    <property type="entry name" value="PRK03147.1"/>
    <property type="match status" value="1"/>
</dbReference>
<sequence>MSRAITVAVLLLAVVGIIFALTNFTKDDNKELKVGQPAPNFTLTDLKGKKISLSDLKGKVVLLNFWGSWCDPCKREMPDLQQAYQNWKDKGVVVLGVNIGESKVTAKAFADRLGITFPIVLDSDRNVTLNLYKIGPIPTSFFIDKKGNIQQVYTGPMSLQSIEDKIQTLLSQQ</sequence>
<comment type="caution">
    <text evidence="7">The sequence shown here is derived from an EMBL/GenBank/DDBJ whole genome shotgun (WGS) entry which is preliminary data.</text>
</comment>
<dbReference type="CDD" id="cd02966">
    <property type="entry name" value="TlpA_like_family"/>
    <property type="match status" value="1"/>
</dbReference>
<comment type="subcellular location">
    <subcellularLocation>
        <location evidence="1">Cell envelope</location>
    </subcellularLocation>
</comment>
<keyword evidence="2" id="KW-0201">Cytochrome c-type biogenesis</keyword>
<dbReference type="PROSITE" id="PS51352">
    <property type="entry name" value="THIOREDOXIN_2"/>
    <property type="match status" value="1"/>
</dbReference>
<dbReference type="Gene3D" id="3.40.30.10">
    <property type="entry name" value="Glutaredoxin"/>
    <property type="match status" value="1"/>
</dbReference>
<feature type="domain" description="Thioredoxin" evidence="6">
    <location>
        <begin position="32"/>
        <end position="171"/>
    </location>
</feature>
<protein>
    <submittedName>
        <fullName evidence="7">Thiol-disulfide oxidoreductase ResA</fullName>
    </submittedName>
</protein>
<evidence type="ECO:0000256" key="2">
    <source>
        <dbReference type="ARBA" id="ARBA00022748"/>
    </source>
</evidence>
<dbReference type="PANTHER" id="PTHR42852:SF6">
    <property type="entry name" value="THIOL:DISULFIDE INTERCHANGE PROTEIN DSBE"/>
    <property type="match status" value="1"/>
</dbReference>
<reference evidence="8" key="1">
    <citation type="journal article" date="2019" name="Int. J. Syst. Evol. Microbiol.">
        <title>The Global Catalogue of Microorganisms (GCM) 10K type strain sequencing project: providing services to taxonomists for standard genome sequencing and annotation.</title>
        <authorList>
            <consortium name="The Broad Institute Genomics Platform"/>
            <consortium name="The Broad Institute Genome Sequencing Center for Infectious Disease"/>
            <person name="Wu L."/>
            <person name="Ma J."/>
        </authorList>
    </citation>
    <scope>NUCLEOTIDE SEQUENCE [LARGE SCALE GENOMIC DNA]</scope>
    <source>
        <strain evidence="8">WYCCWR 12678</strain>
    </source>
</reference>
<keyword evidence="5" id="KW-0676">Redox-active center</keyword>
<evidence type="ECO:0000256" key="3">
    <source>
        <dbReference type="ARBA" id="ARBA00022968"/>
    </source>
</evidence>
<dbReference type="EMBL" id="JBHSHC010000041">
    <property type="protein sequence ID" value="MFC4767002.1"/>
    <property type="molecule type" value="Genomic_DNA"/>
</dbReference>
<gene>
    <name evidence="7" type="primary">resA</name>
    <name evidence="7" type="ORF">ACFO8Q_06425</name>
</gene>
<evidence type="ECO:0000313" key="8">
    <source>
        <dbReference type="Proteomes" id="UP001596002"/>
    </source>
</evidence>
<evidence type="ECO:0000259" key="6">
    <source>
        <dbReference type="PROSITE" id="PS51352"/>
    </source>
</evidence>
<evidence type="ECO:0000313" key="7">
    <source>
        <dbReference type="EMBL" id="MFC4767002.1"/>
    </source>
</evidence>
<dbReference type="Proteomes" id="UP001596002">
    <property type="component" value="Unassembled WGS sequence"/>
</dbReference>
<keyword evidence="8" id="KW-1185">Reference proteome</keyword>
<organism evidence="7 8">
    <name type="scientific">Effusibacillus consociatus</name>
    <dbReference type="NCBI Taxonomy" id="1117041"/>
    <lineage>
        <taxon>Bacteria</taxon>
        <taxon>Bacillati</taxon>
        <taxon>Bacillota</taxon>
        <taxon>Bacilli</taxon>
        <taxon>Bacillales</taxon>
        <taxon>Alicyclobacillaceae</taxon>
        <taxon>Effusibacillus</taxon>
    </lineage>
</organism>
<dbReference type="PANTHER" id="PTHR42852">
    <property type="entry name" value="THIOL:DISULFIDE INTERCHANGE PROTEIN DSBE"/>
    <property type="match status" value="1"/>
</dbReference>
<evidence type="ECO:0000256" key="4">
    <source>
        <dbReference type="ARBA" id="ARBA00023157"/>
    </source>
</evidence>
<accession>A0ABV9Q0X2</accession>
<keyword evidence="4" id="KW-1015">Disulfide bond</keyword>
<dbReference type="InterPro" id="IPR013766">
    <property type="entry name" value="Thioredoxin_domain"/>
</dbReference>
<dbReference type="InterPro" id="IPR050553">
    <property type="entry name" value="Thioredoxin_ResA/DsbE_sf"/>
</dbReference>
<evidence type="ECO:0000256" key="5">
    <source>
        <dbReference type="ARBA" id="ARBA00023284"/>
    </source>
</evidence>
<name>A0ABV9Q0X2_9BACL</name>
<dbReference type="InterPro" id="IPR000866">
    <property type="entry name" value="AhpC/TSA"/>
</dbReference>
<dbReference type="InterPro" id="IPR036249">
    <property type="entry name" value="Thioredoxin-like_sf"/>
</dbReference>
<dbReference type="SUPFAM" id="SSF52833">
    <property type="entry name" value="Thioredoxin-like"/>
    <property type="match status" value="1"/>
</dbReference>